<feature type="domain" description="Phospholipid/glycerol acyltransferase" evidence="7">
    <location>
        <begin position="70"/>
        <end position="184"/>
    </location>
</feature>
<keyword evidence="6" id="KW-0472">Membrane</keyword>
<dbReference type="SUPFAM" id="SSF69593">
    <property type="entry name" value="Glycerol-3-phosphate (1)-acyltransferase"/>
    <property type="match status" value="1"/>
</dbReference>
<dbReference type="RefSeq" id="WP_176280433.1">
    <property type="nucleotide sequence ID" value="NZ_JABWMH010000004.1"/>
</dbReference>
<dbReference type="EMBL" id="JABWMH010000004">
    <property type="protein sequence ID" value="NVD28992.1"/>
    <property type="molecule type" value="Genomic_DNA"/>
</dbReference>
<keyword evidence="2" id="KW-0444">Lipid biosynthesis</keyword>
<dbReference type="Pfam" id="PF01553">
    <property type="entry name" value="Acyltransferase"/>
    <property type="match status" value="1"/>
</dbReference>
<sequence>MLALIRSLIFMAVFYIGSVPIIIATFIGAFFWPRTIYYMAQYWSRYHYLCARLILGIRVEVKGEIRNEPLLYVFKHESMFETIDLLRHFDKPVVIAKKELLVIPLWGWIATRHGLLGIDRDGGGAAMRQIIKQAKKAVAEGRPIVIFAEGSRAHHGERPELQTGFAGIYKLMGIPLVPVALNSGIVSPRDTFVQKSGVITYEVQPEIEPGLERDDIRDRVHKAINMLND</sequence>
<keyword evidence="6" id="KW-0812">Transmembrane</keyword>
<dbReference type="PANTHER" id="PTHR10434:SF64">
    <property type="entry name" value="1-ACYL-SN-GLYCEROL-3-PHOSPHATE ACYLTRANSFERASE-RELATED"/>
    <property type="match status" value="1"/>
</dbReference>
<organism evidence="8 9">
    <name type="scientific">Parasphingorhabdus flavimaris</name>
    <dbReference type="NCBI Taxonomy" id="266812"/>
    <lineage>
        <taxon>Bacteria</taxon>
        <taxon>Pseudomonadati</taxon>
        <taxon>Pseudomonadota</taxon>
        <taxon>Alphaproteobacteria</taxon>
        <taxon>Sphingomonadales</taxon>
        <taxon>Sphingomonadaceae</taxon>
        <taxon>Parasphingorhabdus</taxon>
    </lineage>
</organism>
<evidence type="ECO:0000256" key="2">
    <source>
        <dbReference type="ARBA" id="ARBA00022516"/>
    </source>
</evidence>
<proteinExistence type="predicted"/>
<dbReference type="PANTHER" id="PTHR10434">
    <property type="entry name" value="1-ACYL-SN-GLYCEROL-3-PHOSPHATE ACYLTRANSFERASE"/>
    <property type="match status" value="1"/>
</dbReference>
<evidence type="ECO:0000313" key="9">
    <source>
        <dbReference type="Proteomes" id="UP000652427"/>
    </source>
</evidence>
<reference evidence="8 9" key="1">
    <citation type="submission" date="2020-06" db="EMBL/GenBank/DDBJ databases">
        <authorList>
            <person name="Kim S.-J."/>
            <person name="Park S.-J."/>
        </authorList>
    </citation>
    <scope>NUCLEOTIDE SEQUENCE [LARGE SCALE GENOMIC DNA]</scope>
    <source>
        <strain evidence="8 9">SW-151</strain>
    </source>
</reference>
<dbReference type="GO" id="GO:0016746">
    <property type="term" value="F:acyltransferase activity"/>
    <property type="evidence" value="ECO:0007669"/>
    <property type="project" value="UniProtKB-KW"/>
</dbReference>
<keyword evidence="4" id="KW-0443">Lipid metabolism</keyword>
<evidence type="ECO:0000313" key="8">
    <source>
        <dbReference type="EMBL" id="NVD28992.1"/>
    </source>
</evidence>
<keyword evidence="3" id="KW-0808">Transferase</keyword>
<keyword evidence="9" id="KW-1185">Reference proteome</keyword>
<comment type="pathway">
    <text evidence="1">Lipid metabolism.</text>
</comment>
<dbReference type="InterPro" id="IPR002123">
    <property type="entry name" value="Plipid/glycerol_acylTrfase"/>
</dbReference>
<keyword evidence="6" id="KW-1133">Transmembrane helix</keyword>
<accession>A0ABX2N5R7</accession>
<evidence type="ECO:0000256" key="3">
    <source>
        <dbReference type="ARBA" id="ARBA00022679"/>
    </source>
</evidence>
<evidence type="ECO:0000256" key="5">
    <source>
        <dbReference type="ARBA" id="ARBA00023315"/>
    </source>
</evidence>
<keyword evidence="5 8" id="KW-0012">Acyltransferase</keyword>
<dbReference type="Proteomes" id="UP000652427">
    <property type="component" value="Unassembled WGS sequence"/>
</dbReference>
<evidence type="ECO:0000259" key="7">
    <source>
        <dbReference type="SMART" id="SM00563"/>
    </source>
</evidence>
<protein>
    <submittedName>
        <fullName evidence="8">1-acyl-sn-glycerol-3-phosphate acyltransferase</fullName>
    </submittedName>
</protein>
<dbReference type="SMART" id="SM00563">
    <property type="entry name" value="PlsC"/>
    <property type="match status" value="1"/>
</dbReference>
<gene>
    <name evidence="8" type="ORF">HUO14_13910</name>
</gene>
<name>A0ABX2N5R7_9SPHN</name>
<feature type="transmembrane region" description="Helical" evidence="6">
    <location>
        <begin position="12"/>
        <end position="32"/>
    </location>
</feature>
<dbReference type="CDD" id="cd07989">
    <property type="entry name" value="LPLAT_AGPAT-like"/>
    <property type="match status" value="1"/>
</dbReference>
<comment type="caution">
    <text evidence="8">The sequence shown here is derived from an EMBL/GenBank/DDBJ whole genome shotgun (WGS) entry which is preliminary data.</text>
</comment>
<evidence type="ECO:0000256" key="6">
    <source>
        <dbReference type="SAM" id="Phobius"/>
    </source>
</evidence>
<evidence type="ECO:0000256" key="4">
    <source>
        <dbReference type="ARBA" id="ARBA00023098"/>
    </source>
</evidence>
<evidence type="ECO:0000256" key="1">
    <source>
        <dbReference type="ARBA" id="ARBA00005189"/>
    </source>
</evidence>